<organism evidence="1 2">
    <name type="scientific">Phytophthora oleae</name>
    <dbReference type="NCBI Taxonomy" id="2107226"/>
    <lineage>
        <taxon>Eukaryota</taxon>
        <taxon>Sar</taxon>
        <taxon>Stramenopiles</taxon>
        <taxon>Oomycota</taxon>
        <taxon>Peronosporomycetes</taxon>
        <taxon>Peronosporales</taxon>
        <taxon>Peronosporaceae</taxon>
        <taxon>Phytophthora</taxon>
    </lineage>
</organism>
<protein>
    <submittedName>
        <fullName evidence="1">Uncharacterized protein</fullName>
    </submittedName>
</protein>
<dbReference type="AlphaFoldDB" id="A0ABD3ETS8"/>
<sequence length="101" mass="11423">MDASSRPTSDVELLAVVEHSFSQKVTSLRVTEWLLDHDHNSQVDSLVDRRAQYMCRQGTYLWSAQSRRAGCVAPDSRGRRFAQLLAGRLVSCVEFLNPTLQ</sequence>
<dbReference type="EMBL" id="JBIMZQ010000069">
    <property type="protein sequence ID" value="KAL3657097.1"/>
    <property type="molecule type" value="Genomic_DNA"/>
</dbReference>
<reference evidence="1 2" key="1">
    <citation type="submission" date="2024-09" db="EMBL/GenBank/DDBJ databases">
        <title>Genome sequencing and assembly of Phytophthora oleae, isolate VK10A, causative agent of rot of olive drupes.</title>
        <authorList>
            <person name="Conti Taguali S."/>
            <person name="Riolo M."/>
            <person name="La Spada F."/>
            <person name="Cacciola S.O."/>
            <person name="Dionisio G."/>
        </authorList>
    </citation>
    <scope>NUCLEOTIDE SEQUENCE [LARGE SCALE GENOMIC DNA]</scope>
    <source>
        <strain evidence="1 2">VK10A</strain>
    </source>
</reference>
<gene>
    <name evidence="1" type="ORF">V7S43_018010</name>
</gene>
<proteinExistence type="predicted"/>
<comment type="caution">
    <text evidence="1">The sequence shown here is derived from an EMBL/GenBank/DDBJ whole genome shotgun (WGS) entry which is preliminary data.</text>
</comment>
<name>A0ABD3ETS8_9STRA</name>
<evidence type="ECO:0000313" key="1">
    <source>
        <dbReference type="EMBL" id="KAL3657097.1"/>
    </source>
</evidence>
<dbReference type="Proteomes" id="UP001632037">
    <property type="component" value="Unassembled WGS sequence"/>
</dbReference>
<keyword evidence="2" id="KW-1185">Reference proteome</keyword>
<accession>A0ABD3ETS8</accession>
<evidence type="ECO:0000313" key="2">
    <source>
        <dbReference type="Proteomes" id="UP001632037"/>
    </source>
</evidence>